<gene>
    <name evidence="4" type="ORF">BX611_1455</name>
</gene>
<dbReference type="Proteomes" id="UP000256429">
    <property type="component" value="Unassembled WGS sequence"/>
</dbReference>
<dbReference type="Gene3D" id="2.60.120.1440">
    <property type="match status" value="1"/>
</dbReference>
<feature type="domain" description="Protein FecR C-terminal" evidence="3">
    <location>
        <begin position="227"/>
        <end position="272"/>
    </location>
</feature>
<protein>
    <submittedName>
        <fullName evidence="4">FecR family protein</fullName>
    </submittedName>
</protein>
<dbReference type="GO" id="GO:0016989">
    <property type="term" value="F:sigma factor antagonist activity"/>
    <property type="evidence" value="ECO:0007669"/>
    <property type="project" value="TreeGrafter"/>
</dbReference>
<keyword evidence="1" id="KW-1133">Transmembrane helix</keyword>
<sequence length="298" mass="34608">MKDQKYLADWMEGKITDEELEKIVGKEAFLSYSKIIKTLDNWSVPKRKNTTWEQLLSKMVFVKKEKKVSLYSWVGIAASILIVFGLGIYQINNVKFTTEIAAFKTIDLQDGSKIYLEPNSSIQYNKLTYRFFRKLKAEGAMVFKVSKGSPFNVETKNGTIAVLGTTFKVLDRLNFFKVACFEGKVKVGIKKNEFIITASQEVDNLQNEIKPVKYKWNEEIQTKYATYQHTPLEVVIADLEAIYDIEISFSELNKKMYFSGRYSKENLEEALLTVFTPFHLKAEKIQKNKYQIEFVNEY</sequence>
<keyword evidence="1" id="KW-0472">Membrane</keyword>
<dbReference type="Pfam" id="PF16344">
    <property type="entry name" value="FecR_C"/>
    <property type="match status" value="1"/>
</dbReference>
<dbReference type="EMBL" id="QTTQ01000010">
    <property type="protein sequence ID" value="REE81913.1"/>
    <property type="molecule type" value="Genomic_DNA"/>
</dbReference>
<accession>A0A3D9RPP8</accession>
<evidence type="ECO:0000259" key="3">
    <source>
        <dbReference type="Pfam" id="PF16344"/>
    </source>
</evidence>
<proteinExistence type="predicted"/>
<dbReference type="InterPro" id="IPR012373">
    <property type="entry name" value="Ferrdict_sens_TM"/>
</dbReference>
<keyword evidence="1" id="KW-0812">Transmembrane</keyword>
<name>A0A3D9RPP8_9FLAO</name>
<dbReference type="PANTHER" id="PTHR30273:SF2">
    <property type="entry name" value="PROTEIN FECR"/>
    <property type="match status" value="1"/>
</dbReference>
<organism evidence="4 5">
    <name type="scientific">Lutibacter oceani</name>
    <dbReference type="NCBI Taxonomy" id="1853311"/>
    <lineage>
        <taxon>Bacteria</taxon>
        <taxon>Pseudomonadati</taxon>
        <taxon>Bacteroidota</taxon>
        <taxon>Flavobacteriia</taxon>
        <taxon>Flavobacteriales</taxon>
        <taxon>Flavobacteriaceae</taxon>
        <taxon>Lutibacter</taxon>
    </lineage>
</organism>
<evidence type="ECO:0000256" key="1">
    <source>
        <dbReference type="SAM" id="Phobius"/>
    </source>
</evidence>
<dbReference type="InterPro" id="IPR006860">
    <property type="entry name" value="FecR"/>
</dbReference>
<dbReference type="Gene3D" id="3.55.50.30">
    <property type="match status" value="1"/>
</dbReference>
<feature type="domain" description="FecR protein" evidence="2">
    <location>
        <begin position="97"/>
        <end position="186"/>
    </location>
</feature>
<evidence type="ECO:0000313" key="4">
    <source>
        <dbReference type="EMBL" id="REE81913.1"/>
    </source>
</evidence>
<dbReference type="RefSeq" id="WP_115879622.1">
    <property type="nucleotide sequence ID" value="NZ_QTTQ01000010.1"/>
</dbReference>
<dbReference type="InterPro" id="IPR032508">
    <property type="entry name" value="FecR_C"/>
</dbReference>
<reference evidence="4 5" key="1">
    <citation type="submission" date="2018-08" db="EMBL/GenBank/DDBJ databases">
        <title>Genomic Encyclopedia of Type Strains, Phase III (KMG-III): the genomes of soil and plant-associated and newly described type strains.</title>
        <authorList>
            <person name="Whitman W."/>
        </authorList>
    </citation>
    <scope>NUCLEOTIDE SEQUENCE [LARGE SCALE GENOMIC DNA]</scope>
    <source>
        <strain evidence="4 5">325-5</strain>
    </source>
</reference>
<feature type="transmembrane region" description="Helical" evidence="1">
    <location>
        <begin position="68"/>
        <end position="89"/>
    </location>
</feature>
<comment type="caution">
    <text evidence="4">The sequence shown here is derived from an EMBL/GenBank/DDBJ whole genome shotgun (WGS) entry which is preliminary data.</text>
</comment>
<dbReference type="AlphaFoldDB" id="A0A3D9RPP8"/>
<keyword evidence="5" id="KW-1185">Reference proteome</keyword>
<dbReference type="OrthoDB" id="1097347at2"/>
<dbReference type="PANTHER" id="PTHR30273">
    <property type="entry name" value="PERIPLASMIC SIGNAL SENSOR AND SIGMA FACTOR ACTIVATOR FECR-RELATED"/>
    <property type="match status" value="1"/>
</dbReference>
<evidence type="ECO:0000259" key="2">
    <source>
        <dbReference type="Pfam" id="PF04773"/>
    </source>
</evidence>
<evidence type="ECO:0000313" key="5">
    <source>
        <dbReference type="Proteomes" id="UP000256429"/>
    </source>
</evidence>
<dbReference type="Pfam" id="PF04773">
    <property type="entry name" value="FecR"/>
    <property type="match status" value="1"/>
</dbReference>